<proteinExistence type="predicted"/>
<keyword evidence="9" id="KW-1185">Reference proteome</keyword>
<keyword evidence="3" id="KW-0808">Transferase</keyword>
<evidence type="ECO:0000259" key="7">
    <source>
        <dbReference type="PROSITE" id="PS50109"/>
    </source>
</evidence>
<dbReference type="SMART" id="SM00387">
    <property type="entry name" value="HATPase_c"/>
    <property type="match status" value="1"/>
</dbReference>
<comment type="catalytic activity">
    <reaction evidence="1">
        <text>ATP + protein L-histidine = ADP + protein N-phospho-L-histidine.</text>
        <dbReference type="EC" id="2.7.13.3"/>
    </reaction>
</comment>
<evidence type="ECO:0000256" key="2">
    <source>
        <dbReference type="ARBA" id="ARBA00012438"/>
    </source>
</evidence>
<evidence type="ECO:0000313" key="9">
    <source>
        <dbReference type="Proteomes" id="UP000007509"/>
    </source>
</evidence>
<dbReference type="InterPro" id="IPR036890">
    <property type="entry name" value="HATPase_C_sf"/>
</dbReference>
<reference evidence="8 9" key="1">
    <citation type="journal article" date="2012" name="J. Bacteriol.">
        <title>Twenty-one genome sequences from Pseudomonas species and 19 genome sequences from diverse bacteria isolated from the rhizosphere and endosphere of Populus deltoides.</title>
        <authorList>
            <person name="Brown S.D."/>
            <person name="Utturkar S.M."/>
            <person name="Klingeman D.M."/>
            <person name="Johnson C.M."/>
            <person name="Martin S.L."/>
            <person name="Land M.L."/>
            <person name="Lu T.Y."/>
            <person name="Schadt C.W."/>
            <person name="Doktycz M.J."/>
            <person name="Pelletier D.A."/>
        </authorList>
    </citation>
    <scope>NUCLEOTIDE SEQUENCE [LARGE SCALE GENOMIC DNA]</scope>
    <source>
        <strain evidence="8 9">CF314</strain>
    </source>
</reference>
<gene>
    <name evidence="8" type="ORF">PMI13_01587</name>
</gene>
<evidence type="ECO:0000256" key="4">
    <source>
        <dbReference type="ARBA" id="ARBA00022741"/>
    </source>
</evidence>
<keyword evidence="5 8" id="KW-0418">Kinase</keyword>
<dbReference type="EMBL" id="AKJY01000023">
    <property type="protein sequence ID" value="EJL73334.1"/>
    <property type="molecule type" value="Genomic_DNA"/>
</dbReference>
<evidence type="ECO:0000313" key="8">
    <source>
        <dbReference type="EMBL" id="EJL73334.1"/>
    </source>
</evidence>
<dbReference type="Pfam" id="PF02518">
    <property type="entry name" value="HATPase_c"/>
    <property type="match status" value="1"/>
</dbReference>
<dbReference type="InterPro" id="IPR005467">
    <property type="entry name" value="His_kinase_dom"/>
</dbReference>
<accession>J3CKC3</accession>
<dbReference type="GO" id="GO:0005524">
    <property type="term" value="F:ATP binding"/>
    <property type="evidence" value="ECO:0007669"/>
    <property type="project" value="UniProtKB-KW"/>
</dbReference>
<dbReference type="PATRIC" id="fig|1144316.3.peg.1595"/>
<dbReference type="GO" id="GO:0004673">
    <property type="term" value="F:protein histidine kinase activity"/>
    <property type="evidence" value="ECO:0007669"/>
    <property type="project" value="UniProtKB-EC"/>
</dbReference>
<dbReference type="Gene3D" id="3.30.565.10">
    <property type="entry name" value="Histidine kinase-like ATPase, C-terminal domain"/>
    <property type="match status" value="2"/>
</dbReference>
<dbReference type="Pfam" id="PF13589">
    <property type="entry name" value="HATPase_c_3"/>
    <property type="match status" value="1"/>
</dbReference>
<evidence type="ECO:0000256" key="3">
    <source>
        <dbReference type="ARBA" id="ARBA00022679"/>
    </source>
</evidence>
<dbReference type="PANTHER" id="PTHR44936">
    <property type="entry name" value="SENSOR PROTEIN CREC"/>
    <property type="match status" value="1"/>
</dbReference>
<feature type="domain" description="Histidine kinase" evidence="7">
    <location>
        <begin position="503"/>
        <end position="725"/>
    </location>
</feature>
<name>J3CKC3_9FLAO</name>
<evidence type="ECO:0000256" key="6">
    <source>
        <dbReference type="ARBA" id="ARBA00022840"/>
    </source>
</evidence>
<dbReference type="InterPro" id="IPR003594">
    <property type="entry name" value="HATPase_dom"/>
</dbReference>
<dbReference type="SUPFAM" id="SSF55874">
    <property type="entry name" value="ATPase domain of HSP90 chaperone/DNA topoisomerase II/histidine kinase"/>
    <property type="match status" value="2"/>
</dbReference>
<comment type="caution">
    <text evidence="8">The sequence shown here is derived from an EMBL/GenBank/DDBJ whole genome shotgun (WGS) entry which is preliminary data.</text>
</comment>
<dbReference type="OrthoDB" id="9816482at2"/>
<dbReference type="AlphaFoldDB" id="J3CKC3"/>
<keyword evidence="4" id="KW-0547">Nucleotide-binding</keyword>
<sequence>MQKNFTIDARALIHLGRESIKNHTTALIELVKNSYDADANVVEVEIHNNTEDGYIRVADDGDGMTEEDIDTKWLRIGFSHKKTEKSSSKKNRRKTGEKGIGRLSADRLGEILEIKTKTIGTDIYGLRIDWENFNQDGLEISEIPIDVLDNPTITLPIYKKQETGTEMLIYKLRENWTQENIENLYNELSILTSPFAEVEDFEIYLTNDVALEFNGKIKPPDEVRPEIEIELDYDGESYDLIYSIKDRFSDAEFVDVISWQNLMQKVIDPFNYAFTDKLLCGPVKIKLLLYPRTKALAEGTDFTLTELREYVNKNVGVKIYRDNISVKPYGYSNVQYGGDWLGIAERHSRNPAGVDREDYRVLANQLVGAIFIGRDENSLLTDSASREGLVENDAFYDLRALTLGALSLLENRRHKIYKEQKGKVSAKTPSEKSDQFKSELDTIKKEVDTIKSNENVPDEIKEAFGNIEKFIDLSQETSETLVEVLSHNRVLSGLATLGIASAVFAHETQTAITEFNSAAIVARDYLEFPDEMETVKSELSKAINYGEQVSSWGAFALTRVQTEKRKKETKSINNIIERITKDLKKVFEAVGIVVNRDITEIKAKVFPMDIESILLNVLTNAYTACLQNTADNRVISITLKKESRSDIDGFFIKISNSGPPIDENLLDWIWKPLNTLKKDSTGKEIGTGLGLFIVRSTIDSLKGNCEVNNNSETGMVDFNFWIPLK</sequence>
<dbReference type="InterPro" id="IPR050980">
    <property type="entry name" value="2C_sensor_his_kinase"/>
</dbReference>
<evidence type="ECO:0000256" key="1">
    <source>
        <dbReference type="ARBA" id="ARBA00000085"/>
    </source>
</evidence>
<dbReference type="Proteomes" id="UP000007509">
    <property type="component" value="Unassembled WGS sequence"/>
</dbReference>
<dbReference type="RefSeq" id="WP_007842427.1">
    <property type="nucleotide sequence ID" value="NZ_AKJY01000023.1"/>
</dbReference>
<dbReference type="EC" id="2.7.13.3" evidence="2"/>
<evidence type="ECO:0000256" key="5">
    <source>
        <dbReference type="ARBA" id="ARBA00022777"/>
    </source>
</evidence>
<protein>
    <recommendedName>
        <fullName evidence="2">histidine kinase</fullName>
        <ecNumber evidence="2">2.7.13.3</ecNumber>
    </recommendedName>
</protein>
<dbReference type="PROSITE" id="PS50109">
    <property type="entry name" value="HIS_KIN"/>
    <property type="match status" value="1"/>
</dbReference>
<organism evidence="8 9">
    <name type="scientific">Chryseobacterium populi</name>
    <dbReference type="NCBI Taxonomy" id="1144316"/>
    <lineage>
        <taxon>Bacteria</taxon>
        <taxon>Pseudomonadati</taxon>
        <taxon>Bacteroidota</taxon>
        <taxon>Flavobacteriia</taxon>
        <taxon>Flavobacteriales</taxon>
        <taxon>Weeksellaceae</taxon>
        <taxon>Chryseobacterium group</taxon>
        <taxon>Chryseobacterium</taxon>
    </lineage>
</organism>
<dbReference type="PANTHER" id="PTHR44936:SF10">
    <property type="entry name" value="SENSOR PROTEIN RSTB"/>
    <property type="match status" value="1"/>
</dbReference>
<keyword evidence="6" id="KW-0067">ATP-binding</keyword>